<accession>B5YNM9</accession>
<dbReference type="SUPFAM" id="SSF52540">
    <property type="entry name" value="P-loop containing nucleoside triphosphate hydrolases"/>
    <property type="match status" value="1"/>
</dbReference>
<dbReference type="eggNOG" id="KOG0079">
    <property type="taxonomic scope" value="Eukaryota"/>
</dbReference>
<organism evidence="3 4">
    <name type="scientific">Thalassiosira pseudonana</name>
    <name type="common">Marine diatom</name>
    <name type="synonym">Cyclotella nana</name>
    <dbReference type="NCBI Taxonomy" id="35128"/>
    <lineage>
        <taxon>Eukaryota</taxon>
        <taxon>Sar</taxon>
        <taxon>Stramenopiles</taxon>
        <taxon>Ochrophyta</taxon>
        <taxon>Bacillariophyta</taxon>
        <taxon>Coscinodiscophyceae</taxon>
        <taxon>Thalassiosirophycidae</taxon>
        <taxon>Thalassiosirales</taxon>
        <taxon>Thalassiosiraceae</taxon>
        <taxon>Thalassiosira</taxon>
    </lineage>
</organism>
<protein>
    <submittedName>
        <fullName evidence="3">Rab-type small GTPase</fullName>
    </submittedName>
</protein>
<proteinExistence type="predicted"/>
<dbReference type="InterPro" id="IPR001806">
    <property type="entry name" value="Small_GTPase"/>
</dbReference>
<dbReference type="EMBL" id="CP001160">
    <property type="protein sequence ID" value="ACI64659.1"/>
    <property type="molecule type" value="Genomic_DNA"/>
</dbReference>
<dbReference type="Gene3D" id="3.40.50.300">
    <property type="entry name" value="P-loop containing nucleotide triphosphate hydrolases"/>
    <property type="match status" value="1"/>
</dbReference>
<keyword evidence="1" id="KW-0547">Nucleotide-binding</keyword>
<name>B5YNM9_THAPS</name>
<keyword evidence="4" id="KW-1185">Reference proteome</keyword>
<dbReference type="SMART" id="SM00175">
    <property type="entry name" value="RAB"/>
    <property type="match status" value="1"/>
</dbReference>
<dbReference type="SMART" id="SM00174">
    <property type="entry name" value="RHO"/>
    <property type="match status" value="1"/>
</dbReference>
<dbReference type="FunFam" id="3.40.50.300:FF:001447">
    <property type="entry name" value="Ras-related protein Rab-1B"/>
    <property type="match status" value="1"/>
</dbReference>
<dbReference type="NCBIfam" id="TIGR00231">
    <property type="entry name" value="small_GTP"/>
    <property type="match status" value="1"/>
</dbReference>
<dbReference type="PROSITE" id="PS51421">
    <property type="entry name" value="RAS"/>
    <property type="match status" value="1"/>
</dbReference>
<dbReference type="GO" id="GO:0003924">
    <property type="term" value="F:GTPase activity"/>
    <property type="evidence" value="ECO:0000318"/>
    <property type="project" value="GO_Central"/>
</dbReference>
<evidence type="ECO:0000313" key="3">
    <source>
        <dbReference type="EMBL" id="ACI64659.1"/>
    </source>
</evidence>
<keyword evidence="2" id="KW-0342">GTP-binding</keyword>
<evidence type="ECO:0000313" key="4">
    <source>
        <dbReference type="Proteomes" id="UP000001449"/>
    </source>
</evidence>
<evidence type="ECO:0000256" key="2">
    <source>
        <dbReference type="ARBA" id="ARBA00023134"/>
    </source>
</evidence>
<dbReference type="PaxDb" id="35128-Thaps7208"/>
<dbReference type="Proteomes" id="UP000001449">
    <property type="component" value="Chromosome 7"/>
</dbReference>
<dbReference type="KEGG" id="tps:THAPS_7208"/>
<dbReference type="SMART" id="SM00173">
    <property type="entry name" value="RAS"/>
    <property type="match status" value="1"/>
</dbReference>
<dbReference type="OMA" id="TIGIEFH"/>
<dbReference type="STRING" id="35128.B5YNM9"/>
<dbReference type="AlphaFoldDB" id="B5YNM9"/>
<dbReference type="InterPro" id="IPR027417">
    <property type="entry name" value="P-loop_NTPase"/>
</dbReference>
<sequence>MATNVSTSFRPVSIIRSKVVVVGDAATGKSALIQSFLRDGEGFQAKYAMTTSIELNVAEVEVSVSDKLVVDLFLYECPGSDVFNNVHSRHFKHASYILCVYDVLSRESFLNCSKWIKSVQTVATSAHVIIVANKIDLGGDGYRVFVDAKEGQQFAKGNGYSFFECSALKGEGVEEPFKYMANDVSKNYTAENA</sequence>
<gene>
    <name evidence="3" type="ORF">THAPS_7208</name>
</gene>
<dbReference type="PANTHER" id="PTHR47977">
    <property type="entry name" value="RAS-RELATED PROTEIN RAB"/>
    <property type="match status" value="1"/>
</dbReference>
<dbReference type="Pfam" id="PF00071">
    <property type="entry name" value="Ras"/>
    <property type="match status" value="1"/>
</dbReference>
<dbReference type="InParanoid" id="B5YNM9"/>
<evidence type="ECO:0000256" key="1">
    <source>
        <dbReference type="ARBA" id="ARBA00022741"/>
    </source>
</evidence>
<dbReference type="InterPro" id="IPR005225">
    <property type="entry name" value="Small_GTP-bd"/>
</dbReference>
<reference evidence="3 4" key="2">
    <citation type="journal article" date="2008" name="Nature">
        <title>The Phaeodactylum genome reveals the evolutionary history of diatom genomes.</title>
        <authorList>
            <person name="Bowler C."/>
            <person name="Allen A.E."/>
            <person name="Badger J.H."/>
            <person name="Grimwood J."/>
            <person name="Jabbari K."/>
            <person name="Kuo A."/>
            <person name="Maheswari U."/>
            <person name="Martens C."/>
            <person name="Maumus F."/>
            <person name="Otillar R.P."/>
            <person name="Rayko E."/>
            <person name="Salamov A."/>
            <person name="Vandepoele K."/>
            <person name="Beszteri B."/>
            <person name="Gruber A."/>
            <person name="Heijde M."/>
            <person name="Katinka M."/>
            <person name="Mock T."/>
            <person name="Valentin K."/>
            <person name="Verret F."/>
            <person name="Berges J.A."/>
            <person name="Brownlee C."/>
            <person name="Cadoret J.P."/>
            <person name="Chiovitti A."/>
            <person name="Choi C.J."/>
            <person name="Coesel S."/>
            <person name="De Martino A."/>
            <person name="Detter J.C."/>
            <person name="Durkin C."/>
            <person name="Falciatore A."/>
            <person name="Fournet J."/>
            <person name="Haruta M."/>
            <person name="Huysman M.J."/>
            <person name="Jenkins B.D."/>
            <person name="Jiroutova K."/>
            <person name="Jorgensen R.E."/>
            <person name="Joubert Y."/>
            <person name="Kaplan A."/>
            <person name="Kroger N."/>
            <person name="Kroth P.G."/>
            <person name="La Roche J."/>
            <person name="Lindquist E."/>
            <person name="Lommer M."/>
            <person name="Martin-Jezequel V."/>
            <person name="Lopez P.J."/>
            <person name="Lucas S."/>
            <person name="Mangogna M."/>
            <person name="McGinnis K."/>
            <person name="Medlin L.K."/>
            <person name="Montsant A."/>
            <person name="Oudot-Le Secq M.P."/>
            <person name="Napoli C."/>
            <person name="Obornik M."/>
            <person name="Parker M.S."/>
            <person name="Petit J.L."/>
            <person name="Porcel B.M."/>
            <person name="Poulsen N."/>
            <person name="Robison M."/>
            <person name="Rychlewski L."/>
            <person name="Rynearson T.A."/>
            <person name="Schmutz J."/>
            <person name="Shapiro H."/>
            <person name="Siaut M."/>
            <person name="Stanley M."/>
            <person name="Sussman M.R."/>
            <person name="Taylor A.R."/>
            <person name="Vardi A."/>
            <person name="von Dassow P."/>
            <person name="Vyverman W."/>
            <person name="Willis A."/>
            <person name="Wyrwicz L.S."/>
            <person name="Rokhsar D.S."/>
            <person name="Weissenbach J."/>
            <person name="Armbrust E.V."/>
            <person name="Green B.R."/>
            <person name="Van de Peer Y."/>
            <person name="Grigoriev I.V."/>
        </authorList>
    </citation>
    <scope>NUCLEOTIDE SEQUENCE [LARGE SCALE GENOMIC DNA]</scope>
    <source>
        <strain evidence="3 4">CCMP1335</strain>
    </source>
</reference>
<dbReference type="GO" id="GO:0005525">
    <property type="term" value="F:GTP binding"/>
    <property type="evidence" value="ECO:0007669"/>
    <property type="project" value="UniProtKB-KW"/>
</dbReference>
<dbReference type="InterPro" id="IPR050227">
    <property type="entry name" value="Rab"/>
</dbReference>
<dbReference type="GeneID" id="7447158"/>
<reference evidence="3 4" key="1">
    <citation type="journal article" date="2004" name="Science">
        <title>The genome of the diatom Thalassiosira pseudonana: ecology, evolution, and metabolism.</title>
        <authorList>
            <person name="Armbrust E.V."/>
            <person name="Berges J.A."/>
            <person name="Bowler C."/>
            <person name="Green B.R."/>
            <person name="Martinez D."/>
            <person name="Putnam N.H."/>
            <person name="Zhou S."/>
            <person name="Allen A.E."/>
            <person name="Apt K.E."/>
            <person name="Bechner M."/>
            <person name="Brzezinski M.A."/>
            <person name="Chaal B.K."/>
            <person name="Chiovitti A."/>
            <person name="Davis A.K."/>
            <person name="Demarest M.S."/>
            <person name="Detter J.C."/>
            <person name="Glavina T."/>
            <person name="Goodstein D."/>
            <person name="Hadi M.Z."/>
            <person name="Hellsten U."/>
            <person name="Hildebrand M."/>
            <person name="Jenkins B.D."/>
            <person name="Jurka J."/>
            <person name="Kapitonov V.V."/>
            <person name="Kroger N."/>
            <person name="Lau W.W."/>
            <person name="Lane T.W."/>
            <person name="Larimer F.W."/>
            <person name="Lippmeier J.C."/>
            <person name="Lucas S."/>
            <person name="Medina M."/>
            <person name="Montsant A."/>
            <person name="Obornik M."/>
            <person name="Parker M.S."/>
            <person name="Palenik B."/>
            <person name="Pazour G.J."/>
            <person name="Richardson P.M."/>
            <person name="Rynearson T.A."/>
            <person name="Saito M.A."/>
            <person name="Schwartz D.C."/>
            <person name="Thamatrakoln K."/>
            <person name="Valentin K."/>
            <person name="Vardi A."/>
            <person name="Wilkerson F.P."/>
            <person name="Rokhsar D.S."/>
        </authorList>
    </citation>
    <scope>NUCLEOTIDE SEQUENCE [LARGE SCALE GENOMIC DNA]</scope>
    <source>
        <strain evidence="3 4">CCMP1335</strain>
    </source>
</reference>
<dbReference type="RefSeq" id="XP_002295942.1">
    <property type="nucleotide sequence ID" value="XM_002295906.1"/>
</dbReference>
<dbReference type="HOGENOM" id="CLU_041217_10_6_1"/>
<dbReference type="GO" id="GO:0006886">
    <property type="term" value="P:intracellular protein transport"/>
    <property type="evidence" value="ECO:0000318"/>
    <property type="project" value="GO_Central"/>
</dbReference>
<dbReference type="PRINTS" id="PR00449">
    <property type="entry name" value="RASTRNSFRMNG"/>
</dbReference>
<dbReference type="PROSITE" id="PS51419">
    <property type="entry name" value="RAB"/>
    <property type="match status" value="1"/>
</dbReference>